<dbReference type="CDD" id="cd00167">
    <property type="entry name" value="SANT"/>
    <property type="match status" value="2"/>
</dbReference>
<evidence type="ECO:0000256" key="7">
    <source>
        <dbReference type="ARBA" id="ARBA00023242"/>
    </source>
</evidence>
<evidence type="ECO:0000256" key="3">
    <source>
        <dbReference type="ARBA" id="ARBA00023015"/>
    </source>
</evidence>
<evidence type="ECO:0000256" key="5">
    <source>
        <dbReference type="ARBA" id="ARBA00023159"/>
    </source>
</evidence>
<keyword evidence="7" id="KW-0539">Nucleus</keyword>
<dbReference type="InterPro" id="IPR001005">
    <property type="entry name" value="SANT/Myb"/>
</dbReference>
<evidence type="ECO:0000256" key="2">
    <source>
        <dbReference type="ARBA" id="ARBA00022737"/>
    </source>
</evidence>
<comment type="caution">
    <text evidence="11">The sequence shown here is derived from an EMBL/GenBank/DDBJ whole genome shotgun (WGS) entry which is preliminary data.</text>
</comment>
<dbReference type="GO" id="GO:0045893">
    <property type="term" value="P:positive regulation of DNA-templated transcription"/>
    <property type="evidence" value="ECO:0007669"/>
    <property type="project" value="UniProtKB-ARBA"/>
</dbReference>
<keyword evidence="3" id="KW-0805">Transcription regulation</keyword>
<evidence type="ECO:0000313" key="12">
    <source>
        <dbReference type="Proteomes" id="UP001237642"/>
    </source>
</evidence>
<accession>A0AAD8HXT7</accession>
<sequence length="293" mass="33725">MMRNSTSEEENKKMKKGLWSPEEDEKLKEYMFGNGENGGCWSDVSKNAGLKRCGKSCRLRWINYLRPDLKRGPFCPVEENLIFHLHSVLGNKWSKIAAHLPGRTDNEIKNFWNSKIKKRLKNSSAPSITSPNASDSSSEPYKDSGIFSMQDYTNTMSMYIEPSSSMQPIASYHSVLPFDDNRVNINCEDQRSCFQGVPNCWTENEMLGNNEVIGENLGVEEQFVPPLENMNMKSNIKIQNMENYSLFNNFNNRNNNAENMQTCGKCEEGDELRLEEWVEELMRDVSFLPSTYK</sequence>
<feature type="region of interest" description="Disordered" evidence="8">
    <location>
        <begin position="122"/>
        <end position="142"/>
    </location>
</feature>
<dbReference type="PROSITE" id="PS51294">
    <property type="entry name" value="HTH_MYB"/>
    <property type="match status" value="2"/>
</dbReference>
<reference evidence="11" key="2">
    <citation type="submission" date="2023-05" db="EMBL/GenBank/DDBJ databases">
        <authorList>
            <person name="Schelkunov M.I."/>
        </authorList>
    </citation>
    <scope>NUCLEOTIDE SEQUENCE</scope>
    <source>
        <strain evidence="11">Hsosn_3</strain>
        <tissue evidence="11">Leaf</tissue>
    </source>
</reference>
<dbReference type="InterPro" id="IPR009057">
    <property type="entry name" value="Homeodomain-like_sf"/>
</dbReference>
<dbReference type="SUPFAM" id="SSF46689">
    <property type="entry name" value="Homeodomain-like"/>
    <property type="match status" value="1"/>
</dbReference>
<dbReference type="GO" id="GO:0005634">
    <property type="term" value="C:nucleus"/>
    <property type="evidence" value="ECO:0007669"/>
    <property type="project" value="UniProtKB-SubCell"/>
</dbReference>
<dbReference type="InterPro" id="IPR017930">
    <property type="entry name" value="Myb_dom"/>
</dbReference>
<comment type="subcellular location">
    <subcellularLocation>
        <location evidence="1">Nucleus</location>
    </subcellularLocation>
</comment>
<gene>
    <name evidence="11" type="ORF">POM88_030018</name>
</gene>
<dbReference type="EMBL" id="JAUIZM010000007">
    <property type="protein sequence ID" value="KAK1373825.1"/>
    <property type="molecule type" value="Genomic_DNA"/>
</dbReference>
<keyword evidence="6" id="KW-0804">Transcription</keyword>
<evidence type="ECO:0000259" key="9">
    <source>
        <dbReference type="PROSITE" id="PS50090"/>
    </source>
</evidence>
<keyword evidence="5" id="KW-0010">Activator</keyword>
<dbReference type="Proteomes" id="UP001237642">
    <property type="component" value="Unassembled WGS sequence"/>
</dbReference>
<evidence type="ECO:0000256" key="6">
    <source>
        <dbReference type="ARBA" id="ARBA00023163"/>
    </source>
</evidence>
<feature type="domain" description="Myb-like" evidence="9">
    <location>
        <begin position="11"/>
        <end position="65"/>
    </location>
</feature>
<feature type="domain" description="HTH myb-type" evidence="10">
    <location>
        <begin position="11"/>
        <end position="65"/>
    </location>
</feature>
<dbReference type="AlphaFoldDB" id="A0AAD8HXT7"/>
<keyword evidence="2" id="KW-0677">Repeat</keyword>
<keyword evidence="12" id="KW-1185">Reference proteome</keyword>
<dbReference type="PANTHER" id="PTHR47997:SF44">
    <property type="entry name" value="TRANSCRIPTION FACTOR MYB46"/>
    <property type="match status" value="1"/>
</dbReference>
<dbReference type="SMART" id="SM00717">
    <property type="entry name" value="SANT"/>
    <property type="match status" value="2"/>
</dbReference>
<reference evidence="11" key="1">
    <citation type="submission" date="2023-02" db="EMBL/GenBank/DDBJ databases">
        <title>Genome of toxic invasive species Heracleum sosnowskyi carries increased number of genes despite the absence of recent whole-genome duplications.</title>
        <authorList>
            <person name="Schelkunov M."/>
            <person name="Shtratnikova V."/>
            <person name="Makarenko M."/>
            <person name="Klepikova A."/>
            <person name="Omelchenko D."/>
            <person name="Novikova G."/>
            <person name="Obukhova E."/>
            <person name="Bogdanov V."/>
            <person name="Penin A."/>
            <person name="Logacheva M."/>
        </authorList>
    </citation>
    <scope>NUCLEOTIDE SEQUENCE</scope>
    <source>
        <strain evidence="11">Hsosn_3</strain>
        <tissue evidence="11">Leaf</tissue>
    </source>
</reference>
<evidence type="ECO:0000259" key="10">
    <source>
        <dbReference type="PROSITE" id="PS51294"/>
    </source>
</evidence>
<keyword evidence="4" id="KW-0238">DNA-binding</keyword>
<proteinExistence type="predicted"/>
<evidence type="ECO:0000313" key="11">
    <source>
        <dbReference type="EMBL" id="KAK1373825.1"/>
    </source>
</evidence>
<feature type="domain" description="HTH myb-type" evidence="10">
    <location>
        <begin position="66"/>
        <end position="120"/>
    </location>
</feature>
<evidence type="ECO:0000256" key="8">
    <source>
        <dbReference type="SAM" id="MobiDB-lite"/>
    </source>
</evidence>
<dbReference type="InterPro" id="IPR051953">
    <property type="entry name" value="Plant_SW-associated_TFs"/>
</dbReference>
<feature type="domain" description="Myb-like" evidence="9">
    <location>
        <begin position="66"/>
        <end position="116"/>
    </location>
</feature>
<name>A0AAD8HXT7_9APIA</name>
<feature type="compositionally biased region" description="Polar residues" evidence="8">
    <location>
        <begin position="122"/>
        <end position="139"/>
    </location>
</feature>
<dbReference type="GO" id="GO:0003677">
    <property type="term" value="F:DNA binding"/>
    <property type="evidence" value="ECO:0007669"/>
    <property type="project" value="UniProtKB-KW"/>
</dbReference>
<organism evidence="11 12">
    <name type="scientific">Heracleum sosnowskyi</name>
    <dbReference type="NCBI Taxonomy" id="360622"/>
    <lineage>
        <taxon>Eukaryota</taxon>
        <taxon>Viridiplantae</taxon>
        <taxon>Streptophyta</taxon>
        <taxon>Embryophyta</taxon>
        <taxon>Tracheophyta</taxon>
        <taxon>Spermatophyta</taxon>
        <taxon>Magnoliopsida</taxon>
        <taxon>eudicotyledons</taxon>
        <taxon>Gunneridae</taxon>
        <taxon>Pentapetalae</taxon>
        <taxon>asterids</taxon>
        <taxon>campanulids</taxon>
        <taxon>Apiales</taxon>
        <taxon>Apiaceae</taxon>
        <taxon>Apioideae</taxon>
        <taxon>apioid superclade</taxon>
        <taxon>Tordylieae</taxon>
        <taxon>Tordyliinae</taxon>
        <taxon>Heracleum</taxon>
    </lineage>
</organism>
<evidence type="ECO:0000256" key="4">
    <source>
        <dbReference type="ARBA" id="ARBA00023125"/>
    </source>
</evidence>
<dbReference type="Gene3D" id="1.10.10.60">
    <property type="entry name" value="Homeodomain-like"/>
    <property type="match status" value="2"/>
</dbReference>
<evidence type="ECO:0000256" key="1">
    <source>
        <dbReference type="ARBA" id="ARBA00004123"/>
    </source>
</evidence>
<dbReference type="Pfam" id="PF00249">
    <property type="entry name" value="Myb_DNA-binding"/>
    <property type="match status" value="2"/>
</dbReference>
<dbReference type="PROSITE" id="PS50090">
    <property type="entry name" value="MYB_LIKE"/>
    <property type="match status" value="2"/>
</dbReference>
<dbReference type="PANTHER" id="PTHR47997">
    <property type="entry name" value="MYB DOMAIN PROTEIN 55"/>
    <property type="match status" value="1"/>
</dbReference>
<protein>
    <submittedName>
        <fullName evidence="11">Transcription factor like</fullName>
    </submittedName>
</protein>
<dbReference type="FunFam" id="1.10.10.60:FF:000077">
    <property type="entry name" value="MYB transcription factor"/>
    <property type="match status" value="1"/>
</dbReference>